<feature type="transmembrane region" description="Helical" evidence="5">
    <location>
        <begin position="196"/>
        <end position="219"/>
    </location>
</feature>
<gene>
    <name evidence="7" type="ORF">EOE67_11705</name>
</gene>
<dbReference type="InterPro" id="IPR047817">
    <property type="entry name" value="ABC2_TM_bact-type"/>
</dbReference>
<protein>
    <recommendedName>
        <fullName evidence="5">Transport permease protein</fullName>
    </recommendedName>
</protein>
<proteinExistence type="inferred from homology"/>
<dbReference type="PROSITE" id="PS51012">
    <property type="entry name" value="ABC_TM2"/>
    <property type="match status" value="1"/>
</dbReference>
<comment type="subcellular location">
    <subcellularLocation>
        <location evidence="5">Cell inner membrane</location>
        <topology evidence="5">Multi-pass membrane protein</topology>
    </subcellularLocation>
    <subcellularLocation>
        <location evidence="1">Membrane</location>
        <topology evidence="1">Multi-pass membrane protein</topology>
    </subcellularLocation>
</comment>
<keyword evidence="3 5" id="KW-1133">Transmembrane helix</keyword>
<keyword evidence="4 5" id="KW-0472">Membrane</keyword>
<evidence type="ECO:0000259" key="6">
    <source>
        <dbReference type="PROSITE" id="PS51012"/>
    </source>
</evidence>
<keyword evidence="8" id="KW-1185">Reference proteome</keyword>
<dbReference type="PANTHER" id="PTHR43027">
    <property type="entry name" value="DOXORUBICIN RESISTANCE ABC TRANSPORTER PERMEASE PROTEIN DRRC-RELATED"/>
    <property type="match status" value="1"/>
</dbReference>
<evidence type="ECO:0000256" key="3">
    <source>
        <dbReference type="ARBA" id="ARBA00022989"/>
    </source>
</evidence>
<dbReference type="GO" id="GO:0140359">
    <property type="term" value="F:ABC-type transporter activity"/>
    <property type="evidence" value="ECO:0007669"/>
    <property type="project" value="InterPro"/>
</dbReference>
<evidence type="ECO:0000313" key="8">
    <source>
        <dbReference type="Proteomes" id="UP000283077"/>
    </source>
</evidence>
<organism evidence="7 8">
    <name type="scientific">Rheinheimera riviphila</name>
    <dbReference type="NCBI Taxonomy" id="1834037"/>
    <lineage>
        <taxon>Bacteria</taxon>
        <taxon>Pseudomonadati</taxon>
        <taxon>Pseudomonadota</taxon>
        <taxon>Gammaproteobacteria</taxon>
        <taxon>Chromatiales</taxon>
        <taxon>Chromatiaceae</taxon>
        <taxon>Rheinheimera</taxon>
    </lineage>
</organism>
<evidence type="ECO:0000256" key="5">
    <source>
        <dbReference type="RuleBase" id="RU361157"/>
    </source>
</evidence>
<feature type="transmembrane region" description="Helical" evidence="5">
    <location>
        <begin position="312"/>
        <end position="334"/>
    </location>
</feature>
<feature type="domain" description="ABC transmembrane type-2" evidence="6">
    <location>
        <begin position="109"/>
        <end position="335"/>
    </location>
</feature>
<dbReference type="RefSeq" id="WP_127699256.1">
    <property type="nucleotide sequence ID" value="NZ_SACS01000011.1"/>
</dbReference>
<feature type="transmembrane region" description="Helical" evidence="5">
    <location>
        <begin position="225"/>
        <end position="244"/>
    </location>
</feature>
<feature type="transmembrane region" description="Helical" evidence="5">
    <location>
        <begin position="256"/>
        <end position="274"/>
    </location>
</feature>
<evidence type="ECO:0000256" key="4">
    <source>
        <dbReference type="ARBA" id="ARBA00023136"/>
    </source>
</evidence>
<comment type="caution">
    <text evidence="7">The sequence shown here is derived from an EMBL/GenBank/DDBJ whole genome shotgun (WGS) entry which is preliminary data.</text>
</comment>
<reference evidence="7 8" key="1">
    <citation type="submission" date="2019-01" db="EMBL/GenBank/DDBJ databases">
        <authorList>
            <person name="Chen W.-M."/>
        </authorList>
    </citation>
    <scope>NUCLEOTIDE SEQUENCE [LARGE SCALE GENOMIC DNA]</scope>
    <source>
        <strain evidence="7 8">KYPC3</strain>
    </source>
</reference>
<dbReference type="OrthoDB" id="8988363at2"/>
<feature type="transmembrane region" description="Helical" evidence="5">
    <location>
        <begin position="24"/>
        <end position="43"/>
    </location>
</feature>
<dbReference type="AlphaFoldDB" id="A0A437QRV3"/>
<comment type="similarity">
    <text evidence="5">Belongs to the ABC-2 integral membrane protein family.</text>
</comment>
<name>A0A437QRV3_9GAMM</name>
<keyword evidence="5" id="KW-0813">Transport</keyword>
<keyword evidence="5" id="KW-1003">Cell membrane</keyword>
<evidence type="ECO:0000256" key="2">
    <source>
        <dbReference type="ARBA" id="ARBA00022692"/>
    </source>
</evidence>
<dbReference type="GO" id="GO:0005886">
    <property type="term" value="C:plasma membrane"/>
    <property type="evidence" value="ECO:0007669"/>
    <property type="project" value="UniProtKB-SubCell"/>
</dbReference>
<dbReference type="InterPro" id="IPR013525">
    <property type="entry name" value="ABC2_TM"/>
</dbReference>
<dbReference type="InterPro" id="IPR052902">
    <property type="entry name" value="ABC-2_transporter"/>
</dbReference>
<keyword evidence="2 5" id="KW-0812">Transmembrane</keyword>
<evidence type="ECO:0000256" key="1">
    <source>
        <dbReference type="ARBA" id="ARBA00004141"/>
    </source>
</evidence>
<accession>A0A437QRV3</accession>
<dbReference type="EMBL" id="SACS01000011">
    <property type="protein sequence ID" value="RVU37246.1"/>
    <property type="molecule type" value="Genomic_DNA"/>
</dbReference>
<dbReference type="Proteomes" id="UP000283077">
    <property type="component" value="Unassembled WGS sequence"/>
</dbReference>
<evidence type="ECO:0000313" key="7">
    <source>
        <dbReference type="EMBL" id="RVU37246.1"/>
    </source>
</evidence>
<dbReference type="PANTHER" id="PTHR43027:SF2">
    <property type="entry name" value="TRANSPORT PERMEASE PROTEIN"/>
    <property type="match status" value="1"/>
</dbReference>
<feature type="transmembrane region" description="Helical" evidence="5">
    <location>
        <begin position="143"/>
        <end position="166"/>
    </location>
</feature>
<sequence>MNLKRFLAVFKARNLEFWRDKSSLAWNFIFPVLLVAGFAVVFGNGNKAEFKIGVLQEAATIDVTTHPFLQTRYLEFVPYAQNDVALKKLQHHQLDLLVDLKAKQYWLNDSSAKGYLAEKLFLQLEPTAVKATVTGRQIRYVDWALPGILGMNMMFSCLFGVGYVLVRYRKNSVLKRLQATPLTALEFISAQVLSRLGIVLFIAGSIYLGCDLLFDFVMLGSYVDLLLVTILGAMAMISLGLLIASRSRSEELTGGLLNMASWPMMILSGVWFSLEGAPKAVQWFADILPLTHLVAAARAIMTDGATLSQLTYPLSVMVGMIVVFLSVAAMLFRWQGDGR</sequence>
<dbReference type="Pfam" id="PF01061">
    <property type="entry name" value="ABC2_membrane"/>
    <property type="match status" value="1"/>
</dbReference>